<feature type="transmembrane region" description="Helical" evidence="1">
    <location>
        <begin position="148"/>
        <end position="169"/>
    </location>
</feature>
<sequence length="605" mass="66191">MQLDTNVVPSEGRSRSVGKASLFEVFLLIYVTSLALLALDLMDGTSFARDVDDQMREVQIRHLLSIHGRWFDLTLPSLLMPEPYVSPWSRLIDLPYVLITKLLQPFVPLDDAVRYAFYVWPPMMLALLCLLTASLVRRLMGSVHLKGPSFAGLLVLMTLLMTFGIAEFAPGRIDHHNAQIVAMMTIMAGLVRWDRVGGAMIGAGSAVSVVIGLECLPFLAAAYAGLVVSFILGTKRANDVLFFASLAMVGTTMAAMFAFIGPTMALSTQCDAFSAPYIFLLIGFSVVLAIGAVVARRRPSTPMFRALIIGAPGLLLLGVAAFLFRPCAGGPYGIIDPLSRELWFDRIWQERSILYFYENGRFDLLAVVAVTTCSAVFALPMIAAKLRRGEVGPLIAFCMAVTALALTFLTTRNIRFPIALVPPFVPAAVAELVRSRRLTKEWRMTGAAIIAVLVGFALPRLVVAPTVRTFDAVDYMAFDECKDQDLGVLKTIAPARIALPQGLALPVLLALPDGFSIGAAPFHRASPGMKRMFEAFRSSDPDIRRQALSPFDYVAVCRFPLEADAKEAPLYAALAAGRSWPGLERVPSPTRTNFQLFRIDHEKLQ</sequence>
<dbReference type="EMBL" id="CANI01000028">
    <property type="protein sequence ID" value="CCM76957.1"/>
    <property type="molecule type" value="Genomic_DNA"/>
</dbReference>
<dbReference type="HOGENOM" id="CLU_451183_0_0_5"/>
<evidence type="ECO:0000256" key="1">
    <source>
        <dbReference type="SAM" id="Phobius"/>
    </source>
</evidence>
<feature type="transmembrane region" description="Helical" evidence="1">
    <location>
        <begin position="20"/>
        <end position="39"/>
    </location>
</feature>
<keyword evidence="1" id="KW-0812">Transmembrane</keyword>
<feature type="transmembrane region" description="Helical" evidence="1">
    <location>
        <begin position="272"/>
        <end position="294"/>
    </location>
</feature>
<keyword evidence="1" id="KW-0472">Membrane</keyword>
<evidence type="ECO:0008006" key="4">
    <source>
        <dbReference type="Google" id="ProtNLM"/>
    </source>
</evidence>
<organism evidence="2 3">
    <name type="scientific">Rhizobium mesoamericanum STM3625</name>
    <dbReference type="NCBI Taxonomy" id="1211777"/>
    <lineage>
        <taxon>Bacteria</taxon>
        <taxon>Pseudomonadati</taxon>
        <taxon>Pseudomonadota</taxon>
        <taxon>Alphaproteobacteria</taxon>
        <taxon>Hyphomicrobiales</taxon>
        <taxon>Rhizobiaceae</taxon>
        <taxon>Rhizobium/Agrobacterium group</taxon>
        <taxon>Rhizobium</taxon>
    </lineage>
</organism>
<evidence type="ECO:0000313" key="3">
    <source>
        <dbReference type="Proteomes" id="UP000009319"/>
    </source>
</evidence>
<gene>
    <name evidence="2" type="ORF">BN77_4000</name>
</gene>
<accession>K0PZI1</accession>
<name>K0PZI1_9HYPH</name>
<reference evidence="2 3" key="1">
    <citation type="journal article" date="2013" name="Genome Announc.">
        <title>Draft Genome Sequence of Rhizobium mesoamericanum STM3625, a Nitrogen-Fixing Symbiont of Mimosa pudica Isolated in French Guiana (South America).</title>
        <authorList>
            <person name="Moulin L."/>
            <person name="Mornico D."/>
            <person name="Melkonian R."/>
            <person name="Klonowska A."/>
        </authorList>
    </citation>
    <scope>NUCLEOTIDE SEQUENCE [LARGE SCALE GENOMIC DNA]</scope>
    <source>
        <strain evidence="2 3">STM3625</strain>
    </source>
</reference>
<feature type="transmembrane region" description="Helical" evidence="1">
    <location>
        <begin position="391"/>
        <end position="410"/>
    </location>
</feature>
<keyword evidence="3" id="KW-1185">Reference proteome</keyword>
<dbReference type="Proteomes" id="UP000009319">
    <property type="component" value="Unassembled WGS sequence"/>
</dbReference>
<feature type="transmembrane region" description="Helical" evidence="1">
    <location>
        <begin position="364"/>
        <end position="384"/>
    </location>
</feature>
<evidence type="ECO:0000313" key="2">
    <source>
        <dbReference type="EMBL" id="CCM76957.1"/>
    </source>
</evidence>
<proteinExistence type="predicted"/>
<keyword evidence="1" id="KW-1133">Transmembrane helix</keyword>
<feature type="transmembrane region" description="Helical" evidence="1">
    <location>
        <begin position="445"/>
        <end position="463"/>
    </location>
</feature>
<feature type="transmembrane region" description="Helical" evidence="1">
    <location>
        <begin position="240"/>
        <end position="260"/>
    </location>
</feature>
<dbReference type="RefSeq" id="WP_007534722.1">
    <property type="nucleotide sequence ID" value="NZ_HF536772.1"/>
</dbReference>
<feature type="transmembrane region" description="Helical" evidence="1">
    <location>
        <begin position="199"/>
        <end position="228"/>
    </location>
</feature>
<comment type="caution">
    <text evidence="2">The sequence shown here is derived from an EMBL/GenBank/DDBJ whole genome shotgun (WGS) entry which is preliminary data.</text>
</comment>
<feature type="transmembrane region" description="Helical" evidence="1">
    <location>
        <begin position="115"/>
        <end position="136"/>
    </location>
</feature>
<dbReference type="AlphaFoldDB" id="K0PZI1"/>
<protein>
    <recommendedName>
        <fullName evidence="4">Transmembrane protein</fullName>
    </recommendedName>
</protein>
<dbReference type="eggNOG" id="COG1287">
    <property type="taxonomic scope" value="Bacteria"/>
</dbReference>
<feature type="transmembrane region" description="Helical" evidence="1">
    <location>
        <begin position="306"/>
        <end position="324"/>
    </location>
</feature>
<feature type="transmembrane region" description="Helical" evidence="1">
    <location>
        <begin position="416"/>
        <end position="433"/>
    </location>
</feature>
<dbReference type="STRING" id="1211777.BN77_4000"/>